<sequence length="603" mass="65255">MPKPIMNLLPIAAFLWIYLTSQWVVATPLRATVLRGQAAIKPEYDYVIVGGGTAGLTVGDRLSESGKYSVLVLEHGKLDNQNGFPFEGINSSRVFNLTSVPQSALNNRAFWVGIGKVVGGGSNVNGQVFLRGTKEEYDIWKQLGGASSTWDWNGMLPYFKKGIYFTPPDAGMAQEFNVTYDPSVWGQDSQTKVFATYSNSYSPIMKLMYSAMKNMPGVVVPKDGAAGTNGLFWFTTSMDPKTFLRSYSRTGHWDGLNRASYELSPETKVTKLTFEGSDVTGVEFTAASGGSVQRVRARKEVILAAGAIHSPQILQLSGIGPKKLLDDAKIPIKVELPGVGSNFQDHNYISSVSYQWGRQPSPPPLNHTIPTGGTNPVLGSFIGLPAVSPSNFTVIAQKYANQDPAAYLPPFTHSTVLAGYAAQKSLWARAMLSPGVTFFQYMINASPTFGSPQNLHPMSRGTVAINPANPSGSMVVDYRGLSNPIDLDIMVEILKFVRRYMTAGELAQYAAVESVPGPAYNTDEKLATWARGQINPSAFHPVGTTAMMRRELGGVVDDDLLVYGVKRLSVVDAGIMPTTLGATPCMTVYAIAEKAADLIKERA</sequence>
<dbReference type="Gene3D" id="3.50.50.60">
    <property type="entry name" value="FAD/NAD(P)-binding domain"/>
    <property type="match status" value="1"/>
</dbReference>
<feature type="binding site" evidence="6">
    <location>
        <position position="117"/>
    </location>
    <ligand>
        <name>FAD</name>
        <dbReference type="ChEBI" id="CHEBI:57692"/>
    </ligand>
</feature>
<keyword evidence="8" id="KW-0732">Signal</keyword>
<dbReference type="Pfam" id="PF00732">
    <property type="entry name" value="GMC_oxred_N"/>
    <property type="match status" value="1"/>
</dbReference>
<dbReference type="SUPFAM" id="SSF51905">
    <property type="entry name" value="FAD/NAD(P)-binding domain"/>
    <property type="match status" value="1"/>
</dbReference>
<dbReference type="InterPro" id="IPR027424">
    <property type="entry name" value="Glucose_Oxidase_domain_2"/>
</dbReference>
<gene>
    <name evidence="11" type="ORF">BDV98DRAFT_566125</name>
</gene>
<dbReference type="SUPFAM" id="SSF54373">
    <property type="entry name" value="FAD-linked reductases, C-terminal domain"/>
    <property type="match status" value="1"/>
</dbReference>
<dbReference type="GO" id="GO:0044550">
    <property type="term" value="P:secondary metabolite biosynthetic process"/>
    <property type="evidence" value="ECO:0007669"/>
    <property type="project" value="TreeGrafter"/>
</dbReference>
<keyword evidence="3 7" id="KW-0285">Flavoprotein</keyword>
<dbReference type="Pfam" id="PF05199">
    <property type="entry name" value="GMC_oxred_C"/>
    <property type="match status" value="1"/>
</dbReference>
<keyword evidence="5" id="KW-0560">Oxidoreductase</keyword>
<dbReference type="InterPro" id="IPR000172">
    <property type="entry name" value="GMC_OxRdtase_N"/>
</dbReference>
<evidence type="ECO:0000256" key="1">
    <source>
        <dbReference type="ARBA" id="ARBA00001974"/>
    </source>
</evidence>
<protein>
    <submittedName>
        <fullName evidence="11">Glucose oxidase</fullName>
    </submittedName>
</protein>
<keyword evidence="12" id="KW-1185">Reference proteome</keyword>
<organism evidence="11 12">
    <name type="scientific">Pterulicium gracile</name>
    <dbReference type="NCBI Taxonomy" id="1884261"/>
    <lineage>
        <taxon>Eukaryota</taxon>
        <taxon>Fungi</taxon>
        <taxon>Dikarya</taxon>
        <taxon>Basidiomycota</taxon>
        <taxon>Agaricomycotina</taxon>
        <taxon>Agaricomycetes</taxon>
        <taxon>Agaricomycetidae</taxon>
        <taxon>Agaricales</taxon>
        <taxon>Pleurotineae</taxon>
        <taxon>Pterulaceae</taxon>
        <taxon>Pterulicium</taxon>
    </lineage>
</organism>
<evidence type="ECO:0000256" key="2">
    <source>
        <dbReference type="ARBA" id="ARBA00010790"/>
    </source>
</evidence>
<evidence type="ECO:0000313" key="12">
    <source>
        <dbReference type="Proteomes" id="UP000305067"/>
    </source>
</evidence>
<dbReference type="PANTHER" id="PTHR11552:SF115">
    <property type="entry name" value="DEHYDROGENASE XPTC-RELATED"/>
    <property type="match status" value="1"/>
</dbReference>
<comment type="cofactor">
    <cofactor evidence="1 6">
        <name>FAD</name>
        <dbReference type="ChEBI" id="CHEBI:57692"/>
    </cofactor>
</comment>
<dbReference type="OrthoDB" id="269227at2759"/>
<reference evidence="11 12" key="1">
    <citation type="journal article" date="2019" name="Nat. Ecol. Evol.">
        <title>Megaphylogeny resolves global patterns of mushroom evolution.</title>
        <authorList>
            <person name="Varga T."/>
            <person name="Krizsan K."/>
            <person name="Foldi C."/>
            <person name="Dima B."/>
            <person name="Sanchez-Garcia M."/>
            <person name="Sanchez-Ramirez S."/>
            <person name="Szollosi G.J."/>
            <person name="Szarkandi J.G."/>
            <person name="Papp V."/>
            <person name="Albert L."/>
            <person name="Andreopoulos W."/>
            <person name="Angelini C."/>
            <person name="Antonin V."/>
            <person name="Barry K.W."/>
            <person name="Bougher N.L."/>
            <person name="Buchanan P."/>
            <person name="Buyck B."/>
            <person name="Bense V."/>
            <person name="Catcheside P."/>
            <person name="Chovatia M."/>
            <person name="Cooper J."/>
            <person name="Damon W."/>
            <person name="Desjardin D."/>
            <person name="Finy P."/>
            <person name="Geml J."/>
            <person name="Haridas S."/>
            <person name="Hughes K."/>
            <person name="Justo A."/>
            <person name="Karasinski D."/>
            <person name="Kautmanova I."/>
            <person name="Kiss B."/>
            <person name="Kocsube S."/>
            <person name="Kotiranta H."/>
            <person name="LaButti K.M."/>
            <person name="Lechner B.E."/>
            <person name="Liimatainen K."/>
            <person name="Lipzen A."/>
            <person name="Lukacs Z."/>
            <person name="Mihaltcheva S."/>
            <person name="Morgado L.N."/>
            <person name="Niskanen T."/>
            <person name="Noordeloos M.E."/>
            <person name="Ohm R.A."/>
            <person name="Ortiz-Santana B."/>
            <person name="Ovrebo C."/>
            <person name="Racz N."/>
            <person name="Riley R."/>
            <person name="Savchenko A."/>
            <person name="Shiryaev A."/>
            <person name="Soop K."/>
            <person name="Spirin V."/>
            <person name="Szebenyi C."/>
            <person name="Tomsovsky M."/>
            <person name="Tulloss R.E."/>
            <person name="Uehling J."/>
            <person name="Grigoriev I.V."/>
            <person name="Vagvolgyi C."/>
            <person name="Papp T."/>
            <person name="Martin F.M."/>
            <person name="Miettinen O."/>
            <person name="Hibbett D.S."/>
            <person name="Nagy L.G."/>
        </authorList>
    </citation>
    <scope>NUCLEOTIDE SEQUENCE [LARGE SCALE GENOMIC DNA]</scope>
    <source>
        <strain evidence="11 12">CBS 309.79</strain>
    </source>
</reference>
<evidence type="ECO:0000256" key="3">
    <source>
        <dbReference type="ARBA" id="ARBA00022630"/>
    </source>
</evidence>
<feature type="signal peptide" evidence="8">
    <location>
        <begin position="1"/>
        <end position="26"/>
    </location>
</feature>
<feature type="domain" description="Glucose-methanol-choline oxidoreductase N-terminal" evidence="10">
    <location>
        <begin position="306"/>
        <end position="320"/>
    </location>
</feature>
<dbReference type="PROSITE" id="PS00624">
    <property type="entry name" value="GMC_OXRED_2"/>
    <property type="match status" value="1"/>
</dbReference>
<feature type="binding site" evidence="6">
    <location>
        <begin position="125"/>
        <end position="128"/>
    </location>
    <ligand>
        <name>FAD</name>
        <dbReference type="ChEBI" id="CHEBI:57692"/>
    </ligand>
</feature>
<evidence type="ECO:0000256" key="6">
    <source>
        <dbReference type="PIRSR" id="PIRSR000137-2"/>
    </source>
</evidence>
<name>A0A5C3QM65_9AGAR</name>
<evidence type="ECO:0000259" key="10">
    <source>
        <dbReference type="PROSITE" id="PS00624"/>
    </source>
</evidence>
<evidence type="ECO:0000313" key="11">
    <source>
        <dbReference type="EMBL" id="TFL02617.1"/>
    </source>
</evidence>
<dbReference type="STRING" id="1884261.A0A5C3QM65"/>
<feature type="binding site" evidence="6">
    <location>
        <position position="269"/>
    </location>
    <ligand>
        <name>FAD</name>
        <dbReference type="ChEBI" id="CHEBI:57692"/>
    </ligand>
</feature>
<dbReference type="PIRSF" id="PIRSF000137">
    <property type="entry name" value="Alcohol_oxidase"/>
    <property type="match status" value="1"/>
</dbReference>
<dbReference type="GO" id="GO:0050660">
    <property type="term" value="F:flavin adenine dinucleotide binding"/>
    <property type="evidence" value="ECO:0007669"/>
    <property type="project" value="InterPro"/>
</dbReference>
<dbReference type="GO" id="GO:0016614">
    <property type="term" value="F:oxidoreductase activity, acting on CH-OH group of donors"/>
    <property type="evidence" value="ECO:0007669"/>
    <property type="project" value="InterPro"/>
</dbReference>
<evidence type="ECO:0000259" key="9">
    <source>
        <dbReference type="PROSITE" id="PS00623"/>
    </source>
</evidence>
<evidence type="ECO:0000256" key="5">
    <source>
        <dbReference type="ARBA" id="ARBA00023002"/>
    </source>
</evidence>
<evidence type="ECO:0000256" key="7">
    <source>
        <dbReference type="RuleBase" id="RU003968"/>
    </source>
</evidence>
<dbReference type="Gene3D" id="3.30.560.10">
    <property type="entry name" value="Glucose Oxidase, domain 3"/>
    <property type="match status" value="1"/>
</dbReference>
<evidence type="ECO:0000256" key="8">
    <source>
        <dbReference type="SAM" id="SignalP"/>
    </source>
</evidence>
<accession>A0A5C3QM65</accession>
<dbReference type="AlphaFoldDB" id="A0A5C3QM65"/>
<dbReference type="Gene3D" id="4.10.450.10">
    <property type="entry name" value="Glucose Oxidase, domain 2"/>
    <property type="match status" value="1"/>
</dbReference>
<dbReference type="InterPro" id="IPR007867">
    <property type="entry name" value="GMC_OxRtase_C"/>
</dbReference>
<feature type="chain" id="PRO_5022938711" evidence="8">
    <location>
        <begin position="27"/>
        <end position="603"/>
    </location>
</feature>
<feature type="domain" description="Glucose-methanol-choline oxidoreductase N-terminal" evidence="9">
    <location>
        <begin position="115"/>
        <end position="138"/>
    </location>
</feature>
<dbReference type="InterPro" id="IPR036188">
    <property type="entry name" value="FAD/NAD-bd_sf"/>
</dbReference>
<proteinExistence type="inferred from homology"/>
<dbReference type="EMBL" id="ML178822">
    <property type="protein sequence ID" value="TFL02617.1"/>
    <property type="molecule type" value="Genomic_DNA"/>
</dbReference>
<comment type="similarity">
    <text evidence="2 7">Belongs to the GMC oxidoreductase family.</text>
</comment>
<dbReference type="PROSITE" id="PS00623">
    <property type="entry name" value="GMC_OXRED_1"/>
    <property type="match status" value="1"/>
</dbReference>
<dbReference type="PANTHER" id="PTHR11552">
    <property type="entry name" value="GLUCOSE-METHANOL-CHOLINE GMC OXIDOREDUCTASE"/>
    <property type="match status" value="1"/>
</dbReference>
<dbReference type="Proteomes" id="UP000305067">
    <property type="component" value="Unassembled WGS sequence"/>
</dbReference>
<evidence type="ECO:0000256" key="4">
    <source>
        <dbReference type="ARBA" id="ARBA00022827"/>
    </source>
</evidence>
<keyword evidence="4 6" id="KW-0274">FAD</keyword>
<dbReference type="InterPro" id="IPR012132">
    <property type="entry name" value="GMC_OxRdtase"/>
</dbReference>